<dbReference type="Proteomes" id="UP000093352">
    <property type="component" value="Unassembled WGS sequence"/>
</dbReference>
<dbReference type="RefSeq" id="WP_068911883.1">
    <property type="nucleotide sequence ID" value="NZ_MBEW02000033.1"/>
</dbReference>
<dbReference type="InterPro" id="IPR012340">
    <property type="entry name" value="NA-bd_OB-fold"/>
</dbReference>
<evidence type="ECO:0000259" key="18">
    <source>
        <dbReference type="PROSITE" id="PS50862"/>
    </source>
</evidence>
<evidence type="ECO:0000256" key="15">
    <source>
        <dbReference type="HAMAP-Rule" id="MF_00252"/>
    </source>
</evidence>
<keyword evidence="12 15" id="KW-0648">Protein biosynthesis</keyword>
<keyword evidence="21" id="KW-1185">Reference proteome</keyword>
<dbReference type="GO" id="GO:0000287">
    <property type="term" value="F:magnesium ion binding"/>
    <property type="evidence" value="ECO:0007669"/>
    <property type="project" value="UniProtKB-UniRule"/>
</dbReference>
<evidence type="ECO:0000256" key="16">
    <source>
        <dbReference type="PROSITE-ProRule" id="PRU00209"/>
    </source>
</evidence>
<dbReference type="FunFam" id="2.40.50.140:FF:000024">
    <property type="entry name" value="Lysine--tRNA ligase"/>
    <property type="match status" value="1"/>
</dbReference>
<dbReference type="PROSITE" id="PS50886">
    <property type="entry name" value="TRBD"/>
    <property type="match status" value="1"/>
</dbReference>
<gene>
    <name evidence="15 20" type="primary">lysS</name>
    <name evidence="20" type="ORF">BBG48_009730</name>
</gene>
<evidence type="ECO:0000256" key="13">
    <source>
        <dbReference type="ARBA" id="ARBA00023146"/>
    </source>
</evidence>
<dbReference type="Gene3D" id="3.30.930.10">
    <property type="entry name" value="Bira Bifunctional Protein, Domain 2"/>
    <property type="match status" value="1"/>
</dbReference>
<keyword evidence="5 16" id="KW-0820">tRNA-binding</keyword>
<dbReference type="GO" id="GO:0006430">
    <property type="term" value="P:lysyl-tRNA aminoacylation"/>
    <property type="evidence" value="ECO:0007669"/>
    <property type="project" value="UniProtKB-UniRule"/>
</dbReference>
<comment type="catalytic activity">
    <reaction evidence="14 15 17">
        <text>tRNA(Lys) + L-lysine + ATP = L-lysyl-tRNA(Lys) + AMP + diphosphate</text>
        <dbReference type="Rhea" id="RHEA:20792"/>
        <dbReference type="Rhea" id="RHEA-COMP:9696"/>
        <dbReference type="Rhea" id="RHEA-COMP:9697"/>
        <dbReference type="ChEBI" id="CHEBI:30616"/>
        <dbReference type="ChEBI" id="CHEBI:32551"/>
        <dbReference type="ChEBI" id="CHEBI:33019"/>
        <dbReference type="ChEBI" id="CHEBI:78442"/>
        <dbReference type="ChEBI" id="CHEBI:78529"/>
        <dbReference type="ChEBI" id="CHEBI:456215"/>
        <dbReference type="EC" id="6.1.1.6"/>
    </reaction>
</comment>
<sequence>MENLEQNLNEMERQRFEKLANLQKEGKDPFRIEKFNQTHHSMQIKDNFEQYEDKEVIVAGRMMSFRGFGKATFIDVQDEQGKIQCYVKKDEIGQEAYQAFKKLDIGDIIGVKGVVFKTHKDEISIRASEVTLLSKSLRILPEKFHGLKDMDLRYRQRYVDLIMNPEVKKTFVLRTKIVSAIRKYMDSRGYLEVEVPVLDTISGGASARPFITHHNSLDIDMYLRIATELYLKRLIVGGFEKVYEMGRIFRNEGMDYKHNPEFTTIEFYEAYSDLDDMMNMTEDMIKTIATEVLGTCEIEYQGTPIDLSKKFARLDMEEAVKQYSGVDFSTIDTDEQAMAVAKEKGIEIEVGKETRGNVIDAFFEEYVEKQLKQPTFIYGHPVDISPLAKKDPNDPRKTRRFELFINGWEMANAFSELNDPIDQRQRFLAQVEAKKRGDEEAQEMDEDFINAVEVGLPPTGGEGIGIDRLVMLLTNQPTIRDVILFPTMKPLGKKQAGECTDGACKINFAANTQETPAQEEKIDFSNVKVEPLFEESVDFETFAKSDFRAVKVIACEEVPKSNKLLKFTLNDGTDTHRTILSGIKNFYPNPDELVGKTLIAITNLPPRKMMGIESQGMLISAIHEQNGEEGLNLLMVSNKIPAGAKLY</sequence>
<evidence type="ECO:0000256" key="17">
    <source>
        <dbReference type="RuleBase" id="RU000336"/>
    </source>
</evidence>
<dbReference type="PRINTS" id="PR00982">
    <property type="entry name" value="TRNASYNTHLYS"/>
</dbReference>
<evidence type="ECO:0000313" key="21">
    <source>
        <dbReference type="Proteomes" id="UP000093352"/>
    </source>
</evidence>
<evidence type="ECO:0000256" key="6">
    <source>
        <dbReference type="ARBA" id="ARBA00022598"/>
    </source>
</evidence>
<dbReference type="InterPro" id="IPR002547">
    <property type="entry name" value="tRNA-bd_dom"/>
</dbReference>
<dbReference type="InterPro" id="IPR006195">
    <property type="entry name" value="aa-tRNA-synth_II"/>
</dbReference>
<dbReference type="Pfam" id="PF01336">
    <property type="entry name" value="tRNA_anti-codon"/>
    <property type="match status" value="1"/>
</dbReference>
<keyword evidence="4 15" id="KW-0963">Cytoplasm</keyword>
<dbReference type="EMBL" id="MBEW02000033">
    <property type="protein sequence ID" value="RDY20497.1"/>
    <property type="molecule type" value="Genomic_DNA"/>
</dbReference>
<keyword evidence="6 15" id="KW-0436">Ligase</keyword>
<evidence type="ECO:0000256" key="8">
    <source>
        <dbReference type="ARBA" id="ARBA00022741"/>
    </source>
</evidence>
<evidence type="ECO:0000256" key="11">
    <source>
        <dbReference type="ARBA" id="ARBA00022884"/>
    </source>
</evidence>
<keyword evidence="7 15" id="KW-0479">Metal-binding</keyword>
<dbReference type="Pfam" id="PF00152">
    <property type="entry name" value="tRNA-synt_2"/>
    <property type="match status" value="1"/>
</dbReference>
<reference evidence="20 21" key="1">
    <citation type="journal article" date="2016" name="Genome Announc.">
        <title>Draft Genome Sequence of Criibacterium bergeronii gen. nov., sp. nov., Strain CCRI-22567T, Isolated from a Vaginal Sample from a Woman with Bacterial Vaginosis.</title>
        <authorList>
            <person name="Maheux A.F."/>
            <person name="Berube E."/>
            <person name="Boudreau D.K."/>
            <person name="Raymond F."/>
            <person name="Corbeil J."/>
            <person name="Roy P.H."/>
            <person name="Boissinot M."/>
            <person name="Omar R.F."/>
        </authorList>
    </citation>
    <scope>NUCLEOTIDE SEQUENCE [LARGE SCALE GENOMIC DNA]</scope>
    <source>
        <strain evidence="20 21">CCRI-22567</strain>
    </source>
</reference>
<dbReference type="STRING" id="1871336.BBG48_05805"/>
<evidence type="ECO:0000256" key="1">
    <source>
        <dbReference type="ARBA" id="ARBA00004496"/>
    </source>
</evidence>
<dbReference type="GO" id="GO:0016740">
    <property type="term" value="F:transferase activity"/>
    <property type="evidence" value="ECO:0007669"/>
    <property type="project" value="UniProtKB-ARBA"/>
</dbReference>
<dbReference type="InterPro" id="IPR018149">
    <property type="entry name" value="Lys-tRNA-synth_II_C"/>
</dbReference>
<dbReference type="SUPFAM" id="SSF55681">
    <property type="entry name" value="Class II aaRS and biotin synthetases"/>
    <property type="match status" value="1"/>
</dbReference>
<dbReference type="InterPro" id="IPR004365">
    <property type="entry name" value="NA-bd_OB_tRNA"/>
</dbReference>
<feature type="domain" description="TRNA-binding" evidence="19">
    <location>
        <begin position="541"/>
        <end position="647"/>
    </location>
</feature>
<dbReference type="GO" id="GO:0005829">
    <property type="term" value="C:cytosol"/>
    <property type="evidence" value="ECO:0007669"/>
    <property type="project" value="TreeGrafter"/>
</dbReference>
<evidence type="ECO:0000256" key="5">
    <source>
        <dbReference type="ARBA" id="ARBA00022555"/>
    </source>
</evidence>
<evidence type="ECO:0000256" key="10">
    <source>
        <dbReference type="ARBA" id="ARBA00022842"/>
    </source>
</evidence>
<comment type="similarity">
    <text evidence="2 15">Belongs to the class-II aminoacyl-tRNA synthetase family.</text>
</comment>
<feature type="binding site" evidence="15">
    <location>
        <position position="409"/>
    </location>
    <ligand>
        <name>Mg(2+)</name>
        <dbReference type="ChEBI" id="CHEBI:18420"/>
        <label>2</label>
    </ligand>
</feature>
<evidence type="ECO:0000256" key="12">
    <source>
        <dbReference type="ARBA" id="ARBA00022917"/>
    </source>
</evidence>
<dbReference type="HAMAP" id="MF_00252">
    <property type="entry name" value="Lys_tRNA_synth_class2"/>
    <property type="match status" value="1"/>
</dbReference>
<evidence type="ECO:0000256" key="14">
    <source>
        <dbReference type="ARBA" id="ARBA00048573"/>
    </source>
</evidence>
<evidence type="ECO:0000256" key="2">
    <source>
        <dbReference type="ARBA" id="ARBA00008226"/>
    </source>
</evidence>
<keyword evidence="9 15" id="KW-0067">ATP-binding</keyword>
<keyword evidence="8 15" id="KW-0547">Nucleotide-binding</keyword>
<organism evidence="20 21">
    <name type="scientific">Criibacterium bergeronii</name>
    <dbReference type="NCBI Taxonomy" id="1871336"/>
    <lineage>
        <taxon>Bacteria</taxon>
        <taxon>Bacillati</taxon>
        <taxon>Bacillota</taxon>
        <taxon>Clostridia</taxon>
        <taxon>Peptostreptococcales</taxon>
        <taxon>Filifactoraceae</taxon>
        <taxon>Criibacterium</taxon>
    </lineage>
</organism>
<dbReference type="PANTHER" id="PTHR42918:SF15">
    <property type="entry name" value="LYSINE--TRNA LIGASE, CHLOROPLASTIC_MITOCHONDRIAL"/>
    <property type="match status" value="1"/>
</dbReference>
<dbReference type="Pfam" id="PF01588">
    <property type="entry name" value="tRNA_bind"/>
    <property type="match status" value="1"/>
</dbReference>
<dbReference type="AlphaFoldDB" id="A0A371IJ42"/>
<dbReference type="PROSITE" id="PS50862">
    <property type="entry name" value="AA_TRNA_LIGASE_II"/>
    <property type="match status" value="1"/>
</dbReference>
<comment type="subunit">
    <text evidence="3 15">Homodimer.</text>
</comment>
<dbReference type="InterPro" id="IPR004364">
    <property type="entry name" value="Aa-tRNA-synt_II"/>
</dbReference>
<evidence type="ECO:0000256" key="3">
    <source>
        <dbReference type="ARBA" id="ARBA00011738"/>
    </source>
</evidence>
<comment type="caution">
    <text evidence="20">The sequence shown here is derived from an EMBL/GenBank/DDBJ whole genome shotgun (WGS) entry which is preliminary data.</text>
</comment>
<evidence type="ECO:0000259" key="19">
    <source>
        <dbReference type="PROSITE" id="PS50886"/>
    </source>
</evidence>
<dbReference type="NCBIfam" id="NF001756">
    <property type="entry name" value="PRK00484.1"/>
    <property type="match status" value="1"/>
</dbReference>
<accession>A0A371IJ42</accession>
<feature type="domain" description="Aminoacyl-transfer RNA synthetases class-II family profile" evidence="18">
    <location>
        <begin position="171"/>
        <end position="490"/>
    </location>
</feature>
<keyword evidence="13 15" id="KW-0030">Aminoacyl-tRNA synthetase</keyword>
<protein>
    <recommendedName>
        <fullName evidence="15">Lysine--tRNA ligase</fullName>
        <ecNumber evidence="15">6.1.1.6</ecNumber>
    </recommendedName>
    <alternativeName>
        <fullName evidence="15">Lysyl-tRNA synthetase</fullName>
        <shortName evidence="15">LysRS</shortName>
    </alternativeName>
</protein>
<dbReference type="GO" id="GO:0140096">
    <property type="term" value="F:catalytic activity, acting on a protein"/>
    <property type="evidence" value="ECO:0007669"/>
    <property type="project" value="UniProtKB-ARBA"/>
</dbReference>
<dbReference type="EC" id="6.1.1.6" evidence="15"/>
<dbReference type="GO" id="GO:0005524">
    <property type="term" value="F:ATP binding"/>
    <property type="evidence" value="ECO:0007669"/>
    <property type="project" value="UniProtKB-UniRule"/>
</dbReference>
<dbReference type="CDD" id="cd00775">
    <property type="entry name" value="LysRS_core"/>
    <property type="match status" value="1"/>
</dbReference>
<dbReference type="InterPro" id="IPR045864">
    <property type="entry name" value="aa-tRNA-synth_II/BPL/LPL"/>
</dbReference>
<feature type="binding site" evidence="15">
    <location>
        <position position="409"/>
    </location>
    <ligand>
        <name>Mg(2+)</name>
        <dbReference type="ChEBI" id="CHEBI:18420"/>
        <label>1</label>
    </ligand>
</feature>
<dbReference type="FunFam" id="3.30.930.10:FF:000001">
    <property type="entry name" value="Lysine--tRNA ligase"/>
    <property type="match status" value="1"/>
</dbReference>
<dbReference type="InterPro" id="IPR044136">
    <property type="entry name" value="Lys-tRNA-ligase_II_N"/>
</dbReference>
<keyword evidence="10 15" id="KW-0460">Magnesium</keyword>
<proteinExistence type="inferred from homology"/>
<feature type="binding site" evidence="15">
    <location>
        <position position="402"/>
    </location>
    <ligand>
        <name>Mg(2+)</name>
        <dbReference type="ChEBI" id="CHEBI:18420"/>
        <label>1</label>
    </ligand>
</feature>
<dbReference type="GO" id="GO:0004824">
    <property type="term" value="F:lysine-tRNA ligase activity"/>
    <property type="evidence" value="ECO:0007669"/>
    <property type="project" value="UniProtKB-UniRule"/>
</dbReference>
<dbReference type="CDD" id="cd04322">
    <property type="entry name" value="LysRS_N"/>
    <property type="match status" value="1"/>
</dbReference>
<evidence type="ECO:0000256" key="9">
    <source>
        <dbReference type="ARBA" id="ARBA00022840"/>
    </source>
</evidence>
<name>A0A371IJ42_9FIRM</name>
<evidence type="ECO:0000256" key="7">
    <source>
        <dbReference type="ARBA" id="ARBA00022723"/>
    </source>
</evidence>
<evidence type="ECO:0000256" key="4">
    <source>
        <dbReference type="ARBA" id="ARBA00022490"/>
    </source>
</evidence>
<dbReference type="Gene3D" id="2.40.50.140">
    <property type="entry name" value="Nucleic acid-binding proteins"/>
    <property type="match status" value="2"/>
</dbReference>
<evidence type="ECO:0000313" key="20">
    <source>
        <dbReference type="EMBL" id="RDY20497.1"/>
    </source>
</evidence>
<dbReference type="NCBIfam" id="TIGR00499">
    <property type="entry name" value="lysS_bact"/>
    <property type="match status" value="1"/>
</dbReference>
<dbReference type="InterPro" id="IPR002313">
    <property type="entry name" value="Lys-tRNA-ligase_II"/>
</dbReference>
<comment type="cofactor">
    <cofactor evidence="15 17">
        <name>Mg(2+)</name>
        <dbReference type="ChEBI" id="CHEBI:18420"/>
    </cofactor>
    <text evidence="15 17">Binds 3 Mg(2+) ions per subunit.</text>
</comment>
<keyword evidence="11 16" id="KW-0694">RNA-binding</keyword>
<comment type="subcellular location">
    <subcellularLocation>
        <location evidence="1 15">Cytoplasm</location>
    </subcellularLocation>
</comment>
<dbReference type="PANTHER" id="PTHR42918">
    <property type="entry name" value="LYSYL-TRNA SYNTHETASE"/>
    <property type="match status" value="1"/>
</dbReference>
<dbReference type="SUPFAM" id="SSF50249">
    <property type="entry name" value="Nucleic acid-binding proteins"/>
    <property type="match status" value="2"/>
</dbReference>
<dbReference type="GO" id="GO:0000049">
    <property type="term" value="F:tRNA binding"/>
    <property type="evidence" value="ECO:0007669"/>
    <property type="project" value="UniProtKB-UniRule"/>
</dbReference>